<proteinExistence type="predicted"/>
<evidence type="ECO:0000313" key="2">
    <source>
        <dbReference type="EMBL" id="MFC4588853.1"/>
    </source>
</evidence>
<keyword evidence="1" id="KW-0472">Membrane</keyword>
<keyword evidence="1" id="KW-1133">Transmembrane helix</keyword>
<gene>
    <name evidence="2" type="ORF">ACFO8L_22375</name>
</gene>
<dbReference type="EMBL" id="JBHSFN010000013">
    <property type="protein sequence ID" value="MFC4588853.1"/>
    <property type="molecule type" value="Genomic_DNA"/>
</dbReference>
<reference evidence="3" key="1">
    <citation type="journal article" date="2019" name="Int. J. Syst. Evol. Microbiol.">
        <title>The Global Catalogue of Microorganisms (GCM) 10K type strain sequencing project: providing services to taxonomists for standard genome sequencing and annotation.</title>
        <authorList>
            <consortium name="The Broad Institute Genomics Platform"/>
            <consortium name="The Broad Institute Genome Sequencing Center for Infectious Disease"/>
            <person name="Wu L."/>
            <person name="Ma J."/>
        </authorList>
    </citation>
    <scope>NUCLEOTIDE SEQUENCE [LARGE SCALE GENOMIC DNA]</scope>
    <source>
        <strain evidence="3">CCUG 49560</strain>
    </source>
</reference>
<sequence>MDSTVWVAILTGATAVMVCGVTGYGNARAVKIQAEVAAQIAITREKREARKAAYLEFMMLADATQELYYRLDDALFPPLSEDPSNHAAHLQETRTKLRDAYEPLRRGMRMITVEGPVTVAIQAQAVMQAANLANLKLYHLASVRLDDQEARASFKEAYDAYCQRVELFTKAVSDNAYVP</sequence>
<organism evidence="2 3">
    <name type="scientific">Sphaerisporangium corydalis</name>
    <dbReference type="NCBI Taxonomy" id="1441875"/>
    <lineage>
        <taxon>Bacteria</taxon>
        <taxon>Bacillati</taxon>
        <taxon>Actinomycetota</taxon>
        <taxon>Actinomycetes</taxon>
        <taxon>Streptosporangiales</taxon>
        <taxon>Streptosporangiaceae</taxon>
        <taxon>Sphaerisporangium</taxon>
    </lineage>
</organism>
<comment type="caution">
    <text evidence="2">The sequence shown here is derived from an EMBL/GenBank/DDBJ whole genome shotgun (WGS) entry which is preliminary data.</text>
</comment>
<name>A0ABV9EJ81_9ACTN</name>
<evidence type="ECO:0000256" key="1">
    <source>
        <dbReference type="SAM" id="Phobius"/>
    </source>
</evidence>
<dbReference type="RefSeq" id="WP_262845765.1">
    <property type="nucleotide sequence ID" value="NZ_JANZYP010000041.1"/>
</dbReference>
<keyword evidence="1" id="KW-0812">Transmembrane</keyword>
<protein>
    <submittedName>
        <fullName evidence="2">Uncharacterized protein</fullName>
    </submittedName>
</protein>
<dbReference type="Proteomes" id="UP001595891">
    <property type="component" value="Unassembled WGS sequence"/>
</dbReference>
<keyword evidence="3" id="KW-1185">Reference proteome</keyword>
<evidence type="ECO:0000313" key="3">
    <source>
        <dbReference type="Proteomes" id="UP001595891"/>
    </source>
</evidence>
<feature type="transmembrane region" description="Helical" evidence="1">
    <location>
        <begin position="6"/>
        <end position="25"/>
    </location>
</feature>
<accession>A0ABV9EJ81</accession>